<keyword evidence="11" id="KW-1185">Reference proteome</keyword>
<dbReference type="Proteomes" id="UP000027986">
    <property type="component" value="Chromosome"/>
</dbReference>
<proteinExistence type="predicted"/>
<dbReference type="PANTHER" id="PTHR24221">
    <property type="entry name" value="ATP-BINDING CASSETTE SUB-FAMILY B"/>
    <property type="match status" value="1"/>
</dbReference>
<sequence>MTTPPAPHASPSRQIGWRRIAVPSTWAAVILAAVTALATTAASVIAGRLAEHTSARLVTLLAVTVLGGALVDTAGRFLWAGMVDRAAGQLRRDLVDAVLAQPLEALSEQAGGEILDRVDDDTHEISNLLRQQIWMVLRMTLAMVPMWIVAGITWWPAWVLFPLFAALTWVLMRSLLAPIAAGKVLEEAAWTEHAAIFEEGVAGRDDIRTSLGQPFVVARLAKLSARVHERFLAVVRLEVKLLLRTGLSLHLLLVLVVLAGVALASRTSMSVGDLVTMFLVTSTFVGMLARVAEQFPDMQAGLGAIVRLRALLAVPAEPEGGRALPEGPLDLDVRHLDFSYGTGTFALQDVDLHVPAGSTLALVGRTGSGKSTLASLVSRAVEPPPGSLFLGGVDVRDLDLEALRGGVGVVTQRTEILAGTLAENITVFEPLPRAQIEDVVETLGLGPWVSTLPDGLDTVLGPGGVSLSAGEEQLLAFARLLARDVRVIVLDEATARMDPVTEARVVAASARLLEGRTGILIAHRLGTIERADFIGVMERGRLVQFGRRDELLETPGYFRDLTEAAGASAVPAPDHEAPHVAHARRTGAAPVTRDIPEGSSLARAIINALKVRPEWGVVAIFAFLAFSIFGAIGSVTGWAWGHTVQALADGTSAWGWAAAVSVCVMLGPVSLAVAVIRYPRWWIEISLRVRMRVLIGQTGQHRLPRTPPGEVVARAMDSDRFVRYADRWIDFTNGFVIVVLTAVLGGTWLAGLVLLVIMVGSALASALGRRVAGRSAARASASRAQFGRALVSSLEAARTIKLAGRTGRIREHLAAVDRTRVEAAVREHRVAAVLDGVPTLMVQAGIVAAWAGALYGTWGLATALLVVNAASNFDWFGRVAGSVVTEAPGTRAWLRATSELAGGADLVDLPAGLDLPSGAAPQVPETPREPLRELALRDLAALHDDGTVGVEGVDLAVGQGELVLLLGAVGSGKSSLLAALAGLVHHTGSLTWNGREVSEPELFLRPGQVAYVAQTPRVLSGSFAENVLLGHEREFDTSVDAARLTPDIDNAGGRDSLVGHRGVRLSGGQVQRLALARALSTEAELLLADDVSSALDARTELELWDALRARGSAVVGATSKRSALARADRVVVLEAGRVADAGPWRELETRWSHLAG</sequence>
<feature type="transmembrane region" description="Helical" evidence="7">
    <location>
        <begin position="241"/>
        <end position="264"/>
    </location>
</feature>
<feature type="domain" description="ABC transporter" evidence="8">
    <location>
        <begin position="934"/>
        <end position="1156"/>
    </location>
</feature>
<feature type="transmembrane region" description="Helical" evidence="7">
    <location>
        <begin position="20"/>
        <end position="45"/>
    </location>
</feature>
<dbReference type="Pfam" id="PF00005">
    <property type="entry name" value="ABC_tran"/>
    <property type="match status" value="2"/>
</dbReference>
<feature type="transmembrane region" description="Helical" evidence="7">
    <location>
        <begin position="653"/>
        <end position="678"/>
    </location>
</feature>
<feature type="domain" description="ABC transmembrane type-1" evidence="9">
    <location>
        <begin position="26"/>
        <end position="300"/>
    </location>
</feature>
<dbReference type="OrthoDB" id="9806127at2"/>
<feature type="transmembrane region" description="Helical" evidence="7">
    <location>
        <begin position="615"/>
        <end position="641"/>
    </location>
</feature>
<dbReference type="InterPro" id="IPR027417">
    <property type="entry name" value="P-loop_NTPase"/>
</dbReference>
<dbReference type="RefSeq" id="WP_038567071.1">
    <property type="nucleotide sequence ID" value="NZ_CP008889.1"/>
</dbReference>
<reference evidence="10 11" key="1">
    <citation type="submission" date="2014-07" db="EMBL/GenBank/DDBJ databases">
        <title>Genome Sequencing of Dermacoccus nishinomiyaensis.</title>
        <authorList>
            <person name="Hong K.W."/>
            <person name="Chan K.G."/>
        </authorList>
    </citation>
    <scope>NUCLEOTIDE SEQUENCE [LARGE SCALE GENOMIC DNA]</scope>
    <source>
        <strain evidence="10 11">M25</strain>
    </source>
</reference>
<dbReference type="InterPro" id="IPR003593">
    <property type="entry name" value="AAA+_ATPase"/>
</dbReference>
<evidence type="ECO:0000256" key="5">
    <source>
        <dbReference type="ARBA" id="ARBA00022989"/>
    </source>
</evidence>
<dbReference type="Gene3D" id="3.40.50.300">
    <property type="entry name" value="P-loop containing nucleotide triphosphate hydrolases"/>
    <property type="match status" value="2"/>
</dbReference>
<evidence type="ECO:0000259" key="8">
    <source>
        <dbReference type="PROSITE" id="PS50893"/>
    </source>
</evidence>
<name>A0A075JFY9_9MICO</name>
<dbReference type="PROSITE" id="PS50929">
    <property type="entry name" value="ABC_TM1F"/>
    <property type="match status" value="2"/>
</dbReference>
<keyword evidence="4" id="KW-0067">ATP-binding</keyword>
<dbReference type="SUPFAM" id="SSF52540">
    <property type="entry name" value="P-loop containing nucleoside triphosphate hydrolases"/>
    <property type="match status" value="2"/>
</dbReference>
<dbReference type="GO" id="GO:0034040">
    <property type="term" value="F:ATPase-coupled lipid transmembrane transporter activity"/>
    <property type="evidence" value="ECO:0007669"/>
    <property type="project" value="TreeGrafter"/>
</dbReference>
<dbReference type="GO" id="GO:0005886">
    <property type="term" value="C:plasma membrane"/>
    <property type="evidence" value="ECO:0007669"/>
    <property type="project" value="UniProtKB-SubCell"/>
</dbReference>
<dbReference type="InterPro" id="IPR036640">
    <property type="entry name" value="ABC1_TM_sf"/>
</dbReference>
<organism evidence="10 11">
    <name type="scientific">Dermacoccus nishinomiyaensis</name>
    <dbReference type="NCBI Taxonomy" id="1274"/>
    <lineage>
        <taxon>Bacteria</taxon>
        <taxon>Bacillati</taxon>
        <taxon>Actinomycetota</taxon>
        <taxon>Actinomycetes</taxon>
        <taxon>Micrococcales</taxon>
        <taxon>Dermacoccaceae</taxon>
        <taxon>Dermacoccus</taxon>
    </lineage>
</organism>
<feature type="transmembrane region" description="Helical" evidence="7">
    <location>
        <begin position="158"/>
        <end position="176"/>
    </location>
</feature>
<protein>
    <submittedName>
        <fullName evidence="10">ABC transporter</fullName>
    </submittedName>
</protein>
<dbReference type="Gene3D" id="1.20.1560.10">
    <property type="entry name" value="ABC transporter type 1, transmembrane domain"/>
    <property type="match status" value="2"/>
</dbReference>
<dbReference type="PROSITE" id="PS50893">
    <property type="entry name" value="ABC_TRANSPORTER_2"/>
    <property type="match status" value="2"/>
</dbReference>
<dbReference type="InterPro" id="IPR039421">
    <property type="entry name" value="Type_1_exporter"/>
</dbReference>
<evidence type="ECO:0000313" key="11">
    <source>
        <dbReference type="Proteomes" id="UP000027986"/>
    </source>
</evidence>
<evidence type="ECO:0000256" key="6">
    <source>
        <dbReference type="ARBA" id="ARBA00023136"/>
    </source>
</evidence>
<evidence type="ECO:0000256" key="4">
    <source>
        <dbReference type="ARBA" id="ARBA00022840"/>
    </source>
</evidence>
<dbReference type="GO" id="GO:0016887">
    <property type="term" value="F:ATP hydrolysis activity"/>
    <property type="evidence" value="ECO:0007669"/>
    <property type="project" value="InterPro"/>
</dbReference>
<dbReference type="HOGENOM" id="CLU_007598_0_0_11"/>
<keyword evidence="3" id="KW-0547">Nucleotide-binding</keyword>
<evidence type="ECO:0000256" key="7">
    <source>
        <dbReference type="SAM" id="Phobius"/>
    </source>
</evidence>
<dbReference type="AlphaFoldDB" id="A0A075JFY9"/>
<dbReference type="EMBL" id="CP008889">
    <property type="protein sequence ID" value="AIF40202.1"/>
    <property type="molecule type" value="Genomic_DNA"/>
</dbReference>
<feature type="domain" description="ABC transmembrane type-1" evidence="9">
    <location>
        <begin position="620"/>
        <end position="854"/>
    </location>
</feature>
<keyword evidence="2 7" id="KW-0812">Transmembrane</keyword>
<dbReference type="PANTHER" id="PTHR24221:SF654">
    <property type="entry name" value="ATP-BINDING CASSETTE SUB-FAMILY B MEMBER 6"/>
    <property type="match status" value="1"/>
</dbReference>
<dbReference type="SMART" id="SM00382">
    <property type="entry name" value="AAA"/>
    <property type="match status" value="2"/>
</dbReference>
<dbReference type="Pfam" id="PF00664">
    <property type="entry name" value="ABC_membrane"/>
    <property type="match status" value="2"/>
</dbReference>
<evidence type="ECO:0000259" key="9">
    <source>
        <dbReference type="PROSITE" id="PS50929"/>
    </source>
</evidence>
<keyword evidence="5 7" id="KW-1133">Transmembrane helix</keyword>
<feature type="transmembrane region" description="Helical" evidence="7">
    <location>
        <begin position="57"/>
        <end position="79"/>
    </location>
</feature>
<keyword evidence="6 7" id="KW-0472">Membrane</keyword>
<dbReference type="GO" id="GO:0140359">
    <property type="term" value="F:ABC-type transporter activity"/>
    <property type="evidence" value="ECO:0007669"/>
    <property type="project" value="InterPro"/>
</dbReference>
<comment type="subcellular location">
    <subcellularLocation>
        <location evidence="1">Cell membrane</location>
        <topology evidence="1">Multi-pass membrane protein</topology>
    </subcellularLocation>
</comment>
<accession>A0A075JFY9</accession>
<dbReference type="SUPFAM" id="SSF90123">
    <property type="entry name" value="ABC transporter transmembrane region"/>
    <property type="match status" value="2"/>
</dbReference>
<evidence type="ECO:0000256" key="2">
    <source>
        <dbReference type="ARBA" id="ARBA00022692"/>
    </source>
</evidence>
<evidence type="ECO:0000313" key="10">
    <source>
        <dbReference type="EMBL" id="AIF40202.1"/>
    </source>
</evidence>
<gene>
    <name evidence="10" type="ORF">HX89_03700</name>
</gene>
<evidence type="ECO:0000256" key="3">
    <source>
        <dbReference type="ARBA" id="ARBA00022741"/>
    </source>
</evidence>
<dbReference type="GO" id="GO:0005524">
    <property type="term" value="F:ATP binding"/>
    <property type="evidence" value="ECO:0007669"/>
    <property type="project" value="UniProtKB-KW"/>
</dbReference>
<dbReference type="InterPro" id="IPR011527">
    <property type="entry name" value="ABC1_TM_dom"/>
</dbReference>
<feature type="domain" description="ABC transporter" evidence="8">
    <location>
        <begin position="331"/>
        <end position="564"/>
    </location>
</feature>
<dbReference type="InterPro" id="IPR003439">
    <property type="entry name" value="ABC_transporter-like_ATP-bd"/>
</dbReference>
<evidence type="ECO:0000256" key="1">
    <source>
        <dbReference type="ARBA" id="ARBA00004651"/>
    </source>
</evidence>
<dbReference type="KEGG" id="dni:HX89_03700"/>
<dbReference type="GeneID" id="41840318"/>
<dbReference type="eggNOG" id="COG1132">
    <property type="taxonomic scope" value="Bacteria"/>
</dbReference>